<reference evidence="11 12" key="1">
    <citation type="submission" date="2016-07" db="EMBL/GenBank/DDBJ databases">
        <title>Draft genome of the white-rot fungus Obba rivulosa 3A-2.</title>
        <authorList>
            <consortium name="DOE Joint Genome Institute"/>
            <person name="Miettinen O."/>
            <person name="Riley R."/>
            <person name="Acob R."/>
            <person name="Barry K."/>
            <person name="Cullen D."/>
            <person name="De Vries R."/>
            <person name="Hainaut M."/>
            <person name="Hatakka A."/>
            <person name="Henrissat B."/>
            <person name="Hilden K."/>
            <person name="Kuo R."/>
            <person name="Labutti K."/>
            <person name="Lipzen A."/>
            <person name="Makela M.R."/>
            <person name="Sandor L."/>
            <person name="Spatafora J.W."/>
            <person name="Grigoriev I.V."/>
            <person name="Hibbett D.S."/>
        </authorList>
    </citation>
    <scope>NUCLEOTIDE SEQUENCE [LARGE SCALE GENOMIC DNA]</scope>
    <source>
        <strain evidence="11 12">3A-2</strain>
    </source>
</reference>
<feature type="region of interest" description="Disordered" evidence="10">
    <location>
        <begin position="97"/>
        <end position="189"/>
    </location>
</feature>
<comment type="subunit">
    <text evidence="9">Component of the NuA4 histone acetyltransferase complex.</text>
</comment>
<dbReference type="AlphaFoldDB" id="A0A8E2DMZ0"/>
<keyword evidence="9" id="KW-0234">DNA repair</keyword>
<sequence>MSTDAVTPEDKAKYDAARKELMQALTKKRGVDKQLAQLEVQIYNLEGSYLTDTNAHSGGNIIHGFDGYLKNPSGGRRKYEVSEADRIFSTSSMTYKKSLELSGEGEESAATGEDQSRMSTPGLTTVIVPPATRTQEMTAAQQKKARDREYQRKKRAIANRRATGTPASDDESVTSARRPSKRARLADDD</sequence>
<dbReference type="InterPro" id="IPR015418">
    <property type="entry name" value="Eaf6"/>
</dbReference>
<keyword evidence="7 9" id="KW-0804">Transcription</keyword>
<dbReference type="GO" id="GO:0035267">
    <property type="term" value="C:NuA4 histone acetyltransferase complex"/>
    <property type="evidence" value="ECO:0007669"/>
    <property type="project" value="UniProtKB-UniRule"/>
</dbReference>
<keyword evidence="6" id="KW-0175">Coiled coil</keyword>
<evidence type="ECO:0000256" key="3">
    <source>
        <dbReference type="ARBA" id="ARBA00018504"/>
    </source>
</evidence>
<dbReference type="OrthoDB" id="440324at2759"/>
<evidence type="ECO:0000256" key="7">
    <source>
        <dbReference type="ARBA" id="ARBA00023163"/>
    </source>
</evidence>
<comment type="similarity">
    <text evidence="2 9">Belongs to the EAF6 family.</text>
</comment>
<name>A0A8E2DMZ0_9APHY</name>
<keyword evidence="12" id="KW-1185">Reference proteome</keyword>
<evidence type="ECO:0000256" key="5">
    <source>
        <dbReference type="ARBA" id="ARBA00023015"/>
    </source>
</evidence>
<evidence type="ECO:0000313" key="11">
    <source>
        <dbReference type="EMBL" id="OCH92861.1"/>
    </source>
</evidence>
<dbReference type="GO" id="GO:0006325">
    <property type="term" value="P:chromatin organization"/>
    <property type="evidence" value="ECO:0007669"/>
    <property type="project" value="UniProtKB-KW"/>
</dbReference>
<dbReference type="EMBL" id="KV722363">
    <property type="protein sequence ID" value="OCH92861.1"/>
    <property type="molecule type" value="Genomic_DNA"/>
</dbReference>
<evidence type="ECO:0000256" key="8">
    <source>
        <dbReference type="ARBA" id="ARBA00023242"/>
    </source>
</evidence>
<dbReference type="GO" id="GO:0005634">
    <property type="term" value="C:nucleus"/>
    <property type="evidence" value="ECO:0007669"/>
    <property type="project" value="UniProtKB-SubCell"/>
</dbReference>
<protein>
    <recommendedName>
        <fullName evidence="3 9">Chromatin modification-related protein EAF6</fullName>
    </recommendedName>
</protein>
<evidence type="ECO:0000256" key="2">
    <source>
        <dbReference type="ARBA" id="ARBA00010916"/>
    </source>
</evidence>
<dbReference type="PANTHER" id="PTHR13476">
    <property type="entry name" value="CHROMATIN MODIFICATION-RELATED PROTEIN MEAF6"/>
    <property type="match status" value="1"/>
</dbReference>
<dbReference type="GO" id="GO:0006281">
    <property type="term" value="P:DNA repair"/>
    <property type="evidence" value="ECO:0007669"/>
    <property type="project" value="UniProtKB-UniRule"/>
</dbReference>
<evidence type="ECO:0000256" key="10">
    <source>
        <dbReference type="SAM" id="MobiDB-lite"/>
    </source>
</evidence>
<accession>A0A8E2DMZ0</accession>
<feature type="compositionally biased region" description="Polar residues" evidence="10">
    <location>
        <begin position="132"/>
        <end position="141"/>
    </location>
</feature>
<keyword evidence="4 9" id="KW-0156">Chromatin regulator</keyword>
<keyword evidence="9" id="KW-0227">DNA damage</keyword>
<evidence type="ECO:0000256" key="4">
    <source>
        <dbReference type="ARBA" id="ARBA00022853"/>
    </source>
</evidence>
<evidence type="ECO:0000256" key="9">
    <source>
        <dbReference type="RuleBase" id="RU368022"/>
    </source>
</evidence>
<organism evidence="11 12">
    <name type="scientific">Obba rivulosa</name>
    <dbReference type="NCBI Taxonomy" id="1052685"/>
    <lineage>
        <taxon>Eukaryota</taxon>
        <taxon>Fungi</taxon>
        <taxon>Dikarya</taxon>
        <taxon>Basidiomycota</taxon>
        <taxon>Agaricomycotina</taxon>
        <taxon>Agaricomycetes</taxon>
        <taxon>Polyporales</taxon>
        <taxon>Gelatoporiaceae</taxon>
        <taxon>Obba</taxon>
    </lineage>
</organism>
<keyword evidence="8 9" id="KW-0539">Nucleus</keyword>
<comment type="subcellular location">
    <subcellularLocation>
        <location evidence="1 9">Nucleus</location>
    </subcellularLocation>
</comment>
<gene>
    <name evidence="11" type="ORF">OBBRIDRAFT_824490</name>
</gene>
<evidence type="ECO:0000256" key="1">
    <source>
        <dbReference type="ARBA" id="ARBA00004123"/>
    </source>
</evidence>
<comment type="function">
    <text evidence="9">Component of the NuA4 histone acetyltransferase complex which is involved in transcriptional activation of selected genes principally by acetylation of nucleosomal histone H4 and H2A. The NuA4 complex is also involved in DNA repair.</text>
</comment>
<keyword evidence="5 9" id="KW-0805">Transcription regulation</keyword>
<proteinExistence type="inferred from homology"/>
<dbReference type="Proteomes" id="UP000250043">
    <property type="component" value="Unassembled WGS sequence"/>
</dbReference>
<evidence type="ECO:0000313" key="12">
    <source>
        <dbReference type="Proteomes" id="UP000250043"/>
    </source>
</evidence>
<dbReference type="Pfam" id="PF09340">
    <property type="entry name" value="NuA4"/>
    <property type="match status" value="1"/>
</dbReference>
<evidence type="ECO:0000256" key="6">
    <source>
        <dbReference type="ARBA" id="ARBA00023054"/>
    </source>
</evidence>